<dbReference type="InterPro" id="IPR008146">
    <property type="entry name" value="Gln_synth_cat_dom"/>
</dbReference>
<dbReference type="InterPro" id="IPR036651">
    <property type="entry name" value="Gln_synt_N_sf"/>
</dbReference>
<reference evidence="10 11" key="1">
    <citation type="submission" date="2020-08" db="EMBL/GenBank/DDBJ databases">
        <title>Sequencing the genomes of 1000 actinobacteria strains.</title>
        <authorList>
            <person name="Klenk H.-P."/>
        </authorList>
    </citation>
    <scope>NUCLEOTIDE SEQUENCE [LARGE SCALE GENOMIC DNA]</scope>
    <source>
        <strain evidence="10 11">DSM 41654</strain>
    </source>
</reference>
<evidence type="ECO:0000256" key="5">
    <source>
        <dbReference type="PROSITE-ProRule" id="PRU01330"/>
    </source>
</evidence>
<comment type="similarity">
    <text evidence="1 5 6">Belongs to the glutamine synthetase family.</text>
</comment>
<feature type="region of interest" description="Disordered" evidence="7">
    <location>
        <begin position="1"/>
        <end position="30"/>
    </location>
</feature>
<evidence type="ECO:0000259" key="9">
    <source>
        <dbReference type="PROSITE" id="PS51987"/>
    </source>
</evidence>
<keyword evidence="4" id="KW-0067">ATP-binding</keyword>
<evidence type="ECO:0000256" key="3">
    <source>
        <dbReference type="ARBA" id="ARBA00022741"/>
    </source>
</evidence>
<dbReference type="RefSeq" id="WP_246560060.1">
    <property type="nucleotide sequence ID" value="NZ_JACHJV010000001.1"/>
</dbReference>
<keyword evidence="11" id="KW-1185">Reference proteome</keyword>
<comment type="caution">
    <text evidence="10">The sequence shown here is derived from an EMBL/GenBank/DDBJ whole genome shotgun (WGS) entry which is preliminary data.</text>
</comment>
<dbReference type="GO" id="GO:0006542">
    <property type="term" value="P:glutamine biosynthetic process"/>
    <property type="evidence" value="ECO:0007669"/>
    <property type="project" value="InterPro"/>
</dbReference>
<dbReference type="EC" id="6.3.1.2" evidence="10"/>
<dbReference type="PROSITE" id="PS51987">
    <property type="entry name" value="GS_CATALYTIC"/>
    <property type="match status" value="1"/>
</dbReference>
<evidence type="ECO:0000256" key="1">
    <source>
        <dbReference type="ARBA" id="ARBA00009897"/>
    </source>
</evidence>
<dbReference type="InterPro" id="IPR014746">
    <property type="entry name" value="Gln_synth/guanido_kin_cat_dom"/>
</dbReference>
<dbReference type="Proteomes" id="UP000540506">
    <property type="component" value="Unassembled WGS sequence"/>
</dbReference>
<organism evidence="10 11">
    <name type="scientific">Kitasatospora kifunensis</name>
    <name type="common">Streptomyces kifunensis</name>
    <dbReference type="NCBI Taxonomy" id="58351"/>
    <lineage>
        <taxon>Bacteria</taxon>
        <taxon>Bacillati</taxon>
        <taxon>Actinomycetota</taxon>
        <taxon>Actinomycetes</taxon>
        <taxon>Kitasatosporales</taxon>
        <taxon>Streptomycetaceae</taxon>
        <taxon>Kitasatospora</taxon>
    </lineage>
</organism>
<gene>
    <name evidence="10" type="ORF">FHR34_004965</name>
</gene>
<name>A0A7W7R5U7_KITKI</name>
<evidence type="ECO:0000256" key="4">
    <source>
        <dbReference type="ARBA" id="ARBA00022840"/>
    </source>
</evidence>
<evidence type="ECO:0000256" key="6">
    <source>
        <dbReference type="RuleBase" id="RU000384"/>
    </source>
</evidence>
<dbReference type="PROSITE" id="PS51986">
    <property type="entry name" value="GS_BETA_GRASP"/>
    <property type="match status" value="1"/>
</dbReference>
<evidence type="ECO:0000259" key="8">
    <source>
        <dbReference type="PROSITE" id="PS51986"/>
    </source>
</evidence>
<dbReference type="SUPFAM" id="SSF55931">
    <property type="entry name" value="Glutamine synthetase/guanido kinase"/>
    <property type="match status" value="1"/>
</dbReference>
<evidence type="ECO:0000313" key="11">
    <source>
        <dbReference type="Proteomes" id="UP000540506"/>
    </source>
</evidence>
<dbReference type="PANTHER" id="PTHR43785">
    <property type="entry name" value="GAMMA-GLUTAMYLPUTRESCINE SYNTHETASE"/>
    <property type="match status" value="1"/>
</dbReference>
<accession>A0A7W7R5U7</accession>
<proteinExistence type="inferred from homology"/>
<dbReference type="SMART" id="SM01230">
    <property type="entry name" value="Gln-synt_C"/>
    <property type="match status" value="1"/>
</dbReference>
<feature type="domain" description="GS beta-grasp" evidence="8">
    <location>
        <begin position="53"/>
        <end position="145"/>
    </location>
</feature>
<dbReference type="EMBL" id="JACHJV010000001">
    <property type="protein sequence ID" value="MBB4925972.1"/>
    <property type="molecule type" value="Genomic_DNA"/>
</dbReference>
<dbReference type="GO" id="GO:0004356">
    <property type="term" value="F:glutamine synthetase activity"/>
    <property type="evidence" value="ECO:0007669"/>
    <property type="project" value="UniProtKB-EC"/>
</dbReference>
<keyword evidence="3" id="KW-0547">Nucleotide-binding</keyword>
<protein>
    <submittedName>
        <fullName evidence="10">Glutamine synthetase</fullName>
        <ecNumber evidence="10">6.3.1.2</ecNumber>
    </submittedName>
</protein>
<dbReference type="Pfam" id="PF00120">
    <property type="entry name" value="Gln-synt_C"/>
    <property type="match status" value="1"/>
</dbReference>
<dbReference type="PANTHER" id="PTHR43785:SF12">
    <property type="entry name" value="TYPE-1 GLUTAMINE SYNTHETASE 2"/>
    <property type="match status" value="1"/>
</dbReference>
<dbReference type="Gene3D" id="3.10.20.70">
    <property type="entry name" value="Glutamine synthetase, N-terminal domain"/>
    <property type="match status" value="1"/>
</dbReference>
<dbReference type="GO" id="GO:0005524">
    <property type="term" value="F:ATP binding"/>
    <property type="evidence" value="ECO:0007669"/>
    <property type="project" value="UniProtKB-KW"/>
</dbReference>
<feature type="domain" description="GS catalytic" evidence="9">
    <location>
        <begin position="152"/>
        <end position="485"/>
    </location>
</feature>
<evidence type="ECO:0000256" key="2">
    <source>
        <dbReference type="ARBA" id="ARBA00022598"/>
    </source>
</evidence>
<keyword evidence="2 10" id="KW-0436">Ligase</keyword>
<dbReference type="Gene3D" id="3.30.590.10">
    <property type="entry name" value="Glutamine synthetase/guanido kinase, catalytic domain"/>
    <property type="match status" value="1"/>
</dbReference>
<evidence type="ECO:0000256" key="7">
    <source>
        <dbReference type="SAM" id="MobiDB-lite"/>
    </source>
</evidence>
<evidence type="ECO:0000313" key="10">
    <source>
        <dbReference type="EMBL" id="MBB4925972.1"/>
    </source>
</evidence>
<sequence>MSTTMAEQAGFEAGAESGPHTDESPQDDEPLSAELRAERAARARVAAARLAAEGVEGVILSWVDNAGLARVKTVPVRRLEQAAAWGVGAAPCFDVFLVDDSITTSRHIGGPVGDLRLIPDLRRLTRLAAQPGWAWAPADRYAQDGTVHPGCQRRFAQRMIRSAALRGLELRAGIEIEWVVALADAPGQPPVYPTHGPAYGLHRLVDLSDYLRDLLHAFDEQGLTVLQLHPEYAPGQFELSLAPQGPLGAADTTVLARQTIRAVGLRHGLRTSYAPAIEPDGVGNGGHLHLSLWREGRNLAQGGPGPYGLTGEAESFLAGVLAELPALLALGAPSPASYLRLVPQHWAGAFQCWGMENREAALRLIPGPPGEGAASANAELKCFDATANPYLLIGGVLAAGLAGVDARRALPAEVPGDPAALPQGEIPRLPGSLAESVAEYRTSGVLREALGDPLYEAVLAVRQGEIELFAGHTPQELAAATRWRY</sequence>
<dbReference type="InterPro" id="IPR008147">
    <property type="entry name" value="Gln_synt_N"/>
</dbReference>
<dbReference type="AlphaFoldDB" id="A0A7W7R5U7"/>
<dbReference type="SUPFAM" id="SSF54368">
    <property type="entry name" value="Glutamine synthetase, N-terminal domain"/>
    <property type="match status" value="1"/>
</dbReference>